<evidence type="ECO:0000313" key="4">
    <source>
        <dbReference type="Proteomes" id="UP000030765"/>
    </source>
</evidence>
<evidence type="ECO:0000256" key="1">
    <source>
        <dbReference type="SAM" id="MobiDB-lite"/>
    </source>
</evidence>
<organism evidence="2">
    <name type="scientific">Anopheles sinensis</name>
    <name type="common">Mosquito</name>
    <dbReference type="NCBI Taxonomy" id="74873"/>
    <lineage>
        <taxon>Eukaryota</taxon>
        <taxon>Metazoa</taxon>
        <taxon>Ecdysozoa</taxon>
        <taxon>Arthropoda</taxon>
        <taxon>Hexapoda</taxon>
        <taxon>Insecta</taxon>
        <taxon>Pterygota</taxon>
        <taxon>Neoptera</taxon>
        <taxon>Endopterygota</taxon>
        <taxon>Diptera</taxon>
        <taxon>Nematocera</taxon>
        <taxon>Culicoidea</taxon>
        <taxon>Culicidae</taxon>
        <taxon>Anophelinae</taxon>
        <taxon>Anopheles</taxon>
    </lineage>
</organism>
<proteinExistence type="predicted"/>
<dbReference type="Proteomes" id="UP000030765">
    <property type="component" value="Unassembled WGS sequence"/>
</dbReference>
<reference evidence="3" key="2">
    <citation type="submission" date="2020-05" db="UniProtKB">
        <authorList>
            <consortium name="EnsemblMetazoa"/>
        </authorList>
    </citation>
    <scope>IDENTIFICATION</scope>
</reference>
<dbReference type="AlphaFoldDB" id="A0A084W3N6"/>
<gene>
    <name evidence="2" type="ORF">ZHAS_00012741</name>
</gene>
<protein>
    <submittedName>
        <fullName evidence="2 3">Membrane protein</fullName>
    </submittedName>
</protein>
<name>A0A084W3N6_ANOSI</name>
<evidence type="ECO:0000313" key="2">
    <source>
        <dbReference type="EMBL" id="KFB44830.1"/>
    </source>
</evidence>
<sequence length="53" mass="5573">MGERGPPEGWHEKKDFRGGKDHVITTGGGVVSLLNGISGCRNGRVLSRGTPKA</sequence>
<dbReference type="EMBL" id="ATLV01020065">
    <property type="status" value="NOT_ANNOTATED_CDS"/>
    <property type="molecule type" value="Genomic_DNA"/>
</dbReference>
<keyword evidence="4" id="KW-1185">Reference proteome</keyword>
<dbReference type="VEuPathDB" id="VectorBase:ASIC012741"/>
<feature type="region of interest" description="Disordered" evidence="1">
    <location>
        <begin position="1"/>
        <end position="20"/>
    </location>
</feature>
<dbReference type="EnsemblMetazoa" id="ASIC012741-RA">
    <property type="protein sequence ID" value="ASIC012741-PA"/>
    <property type="gene ID" value="ASIC012741"/>
</dbReference>
<accession>A0A084W3N6</accession>
<dbReference type="EMBL" id="KE525293">
    <property type="protein sequence ID" value="KFB44830.1"/>
    <property type="molecule type" value="Genomic_DNA"/>
</dbReference>
<reference evidence="2 4" key="1">
    <citation type="journal article" date="2014" name="BMC Genomics">
        <title>Genome sequence of Anopheles sinensis provides insight into genetics basis of mosquito competence for malaria parasites.</title>
        <authorList>
            <person name="Zhou D."/>
            <person name="Zhang D."/>
            <person name="Ding G."/>
            <person name="Shi L."/>
            <person name="Hou Q."/>
            <person name="Ye Y."/>
            <person name="Xu Y."/>
            <person name="Zhou H."/>
            <person name="Xiong C."/>
            <person name="Li S."/>
            <person name="Yu J."/>
            <person name="Hong S."/>
            <person name="Yu X."/>
            <person name="Zou P."/>
            <person name="Chen C."/>
            <person name="Chang X."/>
            <person name="Wang W."/>
            <person name="Lv Y."/>
            <person name="Sun Y."/>
            <person name="Ma L."/>
            <person name="Shen B."/>
            <person name="Zhu C."/>
        </authorList>
    </citation>
    <scope>NUCLEOTIDE SEQUENCE [LARGE SCALE GENOMIC DNA]</scope>
</reference>
<evidence type="ECO:0000313" key="3">
    <source>
        <dbReference type="EnsemblMetazoa" id="ASIC012741-PA"/>
    </source>
</evidence>